<dbReference type="EMBL" id="MLCF01000085">
    <property type="protein sequence ID" value="OIV36580.1"/>
    <property type="molecule type" value="Genomic_DNA"/>
</dbReference>
<sequence>MPTQLPVAAGESADDRAAAAATLRPSPAQLAWQAREVTVFTHLGMNTLTDREWGSGCEDPATFAPPVLDVEQWMDVHRSMGAAQAMLTAKHHDGFCLWPSRYTDHTIARSGAPAGADLVRAYTDTARAAGLRAGVYLSPADGAELPHAWHAAHSAALQARVAGGEGPRHSGEESTLADAGRAPGGRGRYGNGSAKRTVTLPTLVEGDDRAERVASGELPSFTFELDDYNAFYLNQVYEILTQYGPFDEFWLDGANPWREHGIEQPYDFTAWFTVIRALAPDAVIFGGPDGVRWVGNEDGIARETEWSTVPATDRPDAFHGEWLLPDYADRADLASREKLADPRVSWLRWFPAESDVSIRPGWFHHPSEKPKSAAELLDLYEKSVGRNSLLLLNVPPAADGRIAEEDAAECAAFGALRTRVYGTDLGAEGQWDSAELRLPEAVAFDRVRLAEDLAEGQRVESCVVEARSGDDAPWTEVASATTVGHARILPLAEPVTADRLRVRVTATRAEPVMLRPTLHRRLG</sequence>
<organism evidence="8 9">
    <name type="scientific">Mangrovactinospora gilvigrisea</name>
    <dbReference type="NCBI Taxonomy" id="1428644"/>
    <lineage>
        <taxon>Bacteria</taxon>
        <taxon>Bacillati</taxon>
        <taxon>Actinomycetota</taxon>
        <taxon>Actinomycetes</taxon>
        <taxon>Kitasatosporales</taxon>
        <taxon>Streptomycetaceae</taxon>
        <taxon>Mangrovactinospora</taxon>
    </lineage>
</organism>
<evidence type="ECO:0000256" key="1">
    <source>
        <dbReference type="ARBA" id="ARBA00007951"/>
    </source>
</evidence>
<dbReference type="InterPro" id="IPR017853">
    <property type="entry name" value="GH"/>
</dbReference>
<dbReference type="Proteomes" id="UP000243342">
    <property type="component" value="Unassembled WGS sequence"/>
</dbReference>
<proteinExistence type="inferred from homology"/>
<protein>
    <recommendedName>
        <fullName evidence="2">alpha-L-fucosidase</fullName>
        <ecNumber evidence="2">3.2.1.51</ecNumber>
    </recommendedName>
</protein>
<dbReference type="PANTHER" id="PTHR10030:SF37">
    <property type="entry name" value="ALPHA-L-FUCOSIDASE-RELATED"/>
    <property type="match status" value="1"/>
</dbReference>
<dbReference type="Gene3D" id="3.20.20.80">
    <property type="entry name" value="Glycosidases"/>
    <property type="match status" value="1"/>
</dbReference>
<comment type="similarity">
    <text evidence="1">Belongs to the glycosyl hydrolase 29 family.</text>
</comment>
<keyword evidence="4" id="KW-0378">Hydrolase</keyword>
<dbReference type="Pfam" id="PF01120">
    <property type="entry name" value="Alpha_L_fucos"/>
    <property type="match status" value="1"/>
</dbReference>
<feature type="region of interest" description="Disordered" evidence="6">
    <location>
        <begin position="162"/>
        <end position="192"/>
    </location>
</feature>
<evidence type="ECO:0000259" key="7">
    <source>
        <dbReference type="Pfam" id="PF01120"/>
    </source>
</evidence>
<keyword evidence="9" id="KW-1185">Reference proteome</keyword>
<evidence type="ECO:0000313" key="8">
    <source>
        <dbReference type="EMBL" id="OIV36580.1"/>
    </source>
</evidence>
<keyword evidence="5" id="KW-0326">Glycosidase</keyword>
<evidence type="ECO:0000313" key="9">
    <source>
        <dbReference type="Proteomes" id="UP000243342"/>
    </source>
</evidence>
<accession>A0A1J7C4U9</accession>
<dbReference type="SMART" id="SM00812">
    <property type="entry name" value="Alpha_L_fucos"/>
    <property type="match status" value="1"/>
</dbReference>
<dbReference type="PANTHER" id="PTHR10030">
    <property type="entry name" value="ALPHA-L-FUCOSIDASE"/>
    <property type="match status" value="1"/>
</dbReference>
<evidence type="ECO:0000256" key="4">
    <source>
        <dbReference type="ARBA" id="ARBA00022801"/>
    </source>
</evidence>
<keyword evidence="3" id="KW-0732">Signal</keyword>
<dbReference type="EC" id="3.2.1.51" evidence="2"/>
<evidence type="ECO:0000256" key="3">
    <source>
        <dbReference type="ARBA" id="ARBA00022729"/>
    </source>
</evidence>
<dbReference type="GO" id="GO:0004560">
    <property type="term" value="F:alpha-L-fucosidase activity"/>
    <property type="evidence" value="ECO:0007669"/>
    <property type="project" value="InterPro"/>
</dbReference>
<dbReference type="RefSeq" id="WP_071657478.1">
    <property type="nucleotide sequence ID" value="NZ_MLCF01000085.1"/>
</dbReference>
<comment type="caution">
    <text evidence="8">The sequence shown here is derived from an EMBL/GenBank/DDBJ whole genome shotgun (WGS) entry which is preliminary data.</text>
</comment>
<evidence type="ECO:0000256" key="5">
    <source>
        <dbReference type="ARBA" id="ARBA00023295"/>
    </source>
</evidence>
<dbReference type="GO" id="GO:0016139">
    <property type="term" value="P:glycoside catabolic process"/>
    <property type="evidence" value="ECO:0007669"/>
    <property type="project" value="TreeGrafter"/>
</dbReference>
<dbReference type="InterPro" id="IPR057739">
    <property type="entry name" value="Glyco_hydro_29_N"/>
</dbReference>
<dbReference type="AlphaFoldDB" id="A0A1J7C4U9"/>
<dbReference type="InterPro" id="IPR000933">
    <property type="entry name" value="Glyco_hydro_29"/>
</dbReference>
<reference evidence="8 9" key="1">
    <citation type="submission" date="2016-10" db="EMBL/GenBank/DDBJ databases">
        <title>Genome sequence of Streptomyces gilvigriseus MUSC 26.</title>
        <authorList>
            <person name="Lee L.-H."/>
            <person name="Ser H.-L."/>
        </authorList>
    </citation>
    <scope>NUCLEOTIDE SEQUENCE [LARGE SCALE GENOMIC DNA]</scope>
    <source>
        <strain evidence="8 9">MUSC 26</strain>
    </source>
</reference>
<feature type="domain" description="Glycoside hydrolase family 29 N-terminal" evidence="7">
    <location>
        <begin position="62"/>
        <end position="414"/>
    </location>
</feature>
<dbReference type="GO" id="GO:0005764">
    <property type="term" value="C:lysosome"/>
    <property type="evidence" value="ECO:0007669"/>
    <property type="project" value="TreeGrafter"/>
</dbReference>
<evidence type="ECO:0000256" key="6">
    <source>
        <dbReference type="SAM" id="MobiDB-lite"/>
    </source>
</evidence>
<dbReference type="GO" id="GO:0006004">
    <property type="term" value="P:fucose metabolic process"/>
    <property type="evidence" value="ECO:0007669"/>
    <property type="project" value="TreeGrafter"/>
</dbReference>
<evidence type="ECO:0000256" key="2">
    <source>
        <dbReference type="ARBA" id="ARBA00012662"/>
    </source>
</evidence>
<name>A0A1J7C4U9_9ACTN</name>
<dbReference type="Gene3D" id="2.60.120.260">
    <property type="entry name" value="Galactose-binding domain-like"/>
    <property type="match status" value="1"/>
</dbReference>
<dbReference type="STRING" id="1428644.BIV57_15610"/>
<gene>
    <name evidence="8" type="ORF">BIV57_15610</name>
</gene>
<dbReference type="SUPFAM" id="SSF51445">
    <property type="entry name" value="(Trans)glycosidases"/>
    <property type="match status" value="1"/>
</dbReference>